<dbReference type="Proteomes" id="UP001165653">
    <property type="component" value="Unassembled WGS sequence"/>
</dbReference>
<reference evidence="1" key="1">
    <citation type="submission" date="2022-10" db="EMBL/GenBank/DDBJ databases">
        <title>Luteolibacter sp. GHJ8, whole genome shotgun sequencing project.</title>
        <authorList>
            <person name="Zhao G."/>
            <person name="Shen L."/>
        </authorList>
    </citation>
    <scope>NUCLEOTIDE SEQUENCE</scope>
    <source>
        <strain evidence="1">GHJ8</strain>
    </source>
</reference>
<evidence type="ECO:0000313" key="2">
    <source>
        <dbReference type="Proteomes" id="UP001165653"/>
    </source>
</evidence>
<gene>
    <name evidence="1" type="ORF">OJ996_04115</name>
</gene>
<dbReference type="EMBL" id="JAPDDR010000002">
    <property type="protein sequence ID" value="MCW1912745.1"/>
    <property type="molecule type" value="Genomic_DNA"/>
</dbReference>
<evidence type="ECO:0000313" key="1">
    <source>
        <dbReference type="EMBL" id="MCW1912745.1"/>
    </source>
</evidence>
<comment type="caution">
    <text evidence="1">The sequence shown here is derived from an EMBL/GenBank/DDBJ whole genome shotgun (WGS) entry which is preliminary data.</text>
</comment>
<name>A0ABT3FYS1_9BACT</name>
<accession>A0ABT3FYS1</accession>
<dbReference type="RefSeq" id="WP_264511463.1">
    <property type="nucleotide sequence ID" value="NZ_JAPDDR010000002.1"/>
</dbReference>
<sequence length="253" mass="28405">MCCFSGNVDYVLGTRIHARMLSPGRQAVAYQMVFSAADDLAMILPLPVAKDTGEDAVNFIDLSEYPKFFNDLRSGFPRTLLRTRPVPADANGPFAGDTTLEVKRVGAFEASYVPTVKDFTRLDERFRLDPEVWKSLPQYADHGFAVFKLRKGEQEVHPMAFSFPTRHQGGLFFPTVHIHDGEVHAEEDFDHALYCQVQHTGLFAMTKWTESEKLASTFMQSHKAKGLLDPGGHVYRLRLKGKLKNEDIILGAA</sequence>
<protein>
    <submittedName>
        <fullName evidence="1">Uncharacterized protein</fullName>
    </submittedName>
</protein>
<keyword evidence="2" id="KW-1185">Reference proteome</keyword>
<organism evidence="1 2">
    <name type="scientific">Luteolibacter rhizosphaerae</name>
    <dbReference type="NCBI Taxonomy" id="2989719"/>
    <lineage>
        <taxon>Bacteria</taxon>
        <taxon>Pseudomonadati</taxon>
        <taxon>Verrucomicrobiota</taxon>
        <taxon>Verrucomicrobiia</taxon>
        <taxon>Verrucomicrobiales</taxon>
        <taxon>Verrucomicrobiaceae</taxon>
        <taxon>Luteolibacter</taxon>
    </lineage>
</organism>
<proteinExistence type="predicted"/>